<feature type="transmembrane region" description="Helical" evidence="1">
    <location>
        <begin position="35"/>
        <end position="56"/>
    </location>
</feature>
<keyword evidence="1" id="KW-1133">Transmembrane helix</keyword>
<reference evidence="2" key="1">
    <citation type="submission" date="2013-04" db="EMBL/GenBank/DDBJ databases">
        <authorList>
            <person name="Qu J."/>
            <person name="Murali S.C."/>
            <person name="Bandaranaike D."/>
            <person name="Bellair M."/>
            <person name="Blankenburg K."/>
            <person name="Chao H."/>
            <person name="Dinh H."/>
            <person name="Doddapaneni H."/>
            <person name="Downs B."/>
            <person name="Dugan-Rocha S."/>
            <person name="Elkadiri S."/>
            <person name="Gnanaolivu R.D."/>
            <person name="Hernandez B."/>
            <person name="Javaid M."/>
            <person name="Jayaseelan J.C."/>
            <person name="Lee S."/>
            <person name="Li M."/>
            <person name="Ming W."/>
            <person name="Munidasa M."/>
            <person name="Muniz J."/>
            <person name="Nguyen L."/>
            <person name="Ongeri F."/>
            <person name="Osuji N."/>
            <person name="Pu L.-L."/>
            <person name="Puazo M."/>
            <person name="Qu C."/>
            <person name="Quiroz J."/>
            <person name="Raj R."/>
            <person name="Weissenberger G."/>
            <person name="Xin Y."/>
            <person name="Zou X."/>
            <person name="Han Y."/>
            <person name="Richards S."/>
            <person name="Worley K."/>
            <person name="Muzny D."/>
            <person name="Gibbs R."/>
        </authorList>
    </citation>
    <scope>NUCLEOTIDE SEQUENCE</scope>
    <source>
        <strain evidence="2">Sampled in the wild</strain>
    </source>
</reference>
<dbReference type="Proteomes" id="UP000792457">
    <property type="component" value="Unassembled WGS sequence"/>
</dbReference>
<protein>
    <submittedName>
        <fullName evidence="2">Uncharacterized protein</fullName>
    </submittedName>
</protein>
<comment type="caution">
    <text evidence="2">The sequence shown here is derived from an EMBL/GenBank/DDBJ whole genome shotgun (WGS) entry which is preliminary data.</text>
</comment>
<accession>A0A8K0KTY3</accession>
<dbReference type="EMBL" id="KZ312447">
    <property type="protein sequence ID" value="KAG8240293.1"/>
    <property type="molecule type" value="Genomic_DNA"/>
</dbReference>
<organism evidence="2 3">
    <name type="scientific">Ladona fulva</name>
    <name type="common">Scarce chaser dragonfly</name>
    <name type="synonym">Libellula fulva</name>
    <dbReference type="NCBI Taxonomy" id="123851"/>
    <lineage>
        <taxon>Eukaryota</taxon>
        <taxon>Metazoa</taxon>
        <taxon>Ecdysozoa</taxon>
        <taxon>Arthropoda</taxon>
        <taxon>Hexapoda</taxon>
        <taxon>Insecta</taxon>
        <taxon>Pterygota</taxon>
        <taxon>Palaeoptera</taxon>
        <taxon>Odonata</taxon>
        <taxon>Epiprocta</taxon>
        <taxon>Anisoptera</taxon>
        <taxon>Libelluloidea</taxon>
        <taxon>Libellulidae</taxon>
        <taxon>Ladona</taxon>
    </lineage>
</organism>
<name>A0A8K0KTY3_LADFU</name>
<dbReference type="AlphaFoldDB" id="A0A8K0KTY3"/>
<evidence type="ECO:0000256" key="1">
    <source>
        <dbReference type="SAM" id="Phobius"/>
    </source>
</evidence>
<keyword evidence="1" id="KW-0472">Membrane</keyword>
<keyword evidence="1" id="KW-0812">Transmembrane</keyword>
<proteinExistence type="predicted"/>
<evidence type="ECO:0000313" key="3">
    <source>
        <dbReference type="Proteomes" id="UP000792457"/>
    </source>
</evidence>
<reference evidence="2" key="2">
    <citation type="submission" date="2017-10" db="EMBL/GenBank/DDBJ databases">
        <title>Ladona fulva Genome sequencing and assembly.</title>
        <authorList>
            <person name="Murali S."/>
            <person name="Richards S."/>
            <person name="Bandaranaike D."/>
            <person name="Bellair M."/>
            <person name="Blankenburg K."/>
            <person name="Chao H."/>
            <person name="Dinh H."/>
            <person name="Doddapaneni H."/>
            <person name="Dugan-Rocha S."/>
            <person name="Elkadiri S."/>
            <person name="Gnanaolivu R."/>
            <person name="Hernandez B."/>
            <person name="Skinner E."/>
            <person name="Javaid M."/>
            <person name="Lee S."/>
            <person name="Li M."/>
            <person name="Ming W."/>
            <person name="Munidasa M."/>
            <person name="Muniz J."/>
            <person name="Nguyen L."/>
            <person name="Hughes D."/>
            <person name="Osuji N."/>
            <person name="Pu L.-L."/>
            <person name="Puazo M."/>
            <person name="Qu C."/>
            <person name="Quiroz J."/>
            <person name="Raj R."/>
            <person name="Weissenberger G."/>
            <person name="Xin Y."/>
            <person name="Zou X."/>
            <person name="Han Y."/>
            <person name="Worley K."/>
            <person name="Muzny D."/>
            <person name="Gibbs R."/>
        </authorList>
    </citation>
    <scope>NUCLEOTIDE SEQUENCE</scope>
    <source>
        <strain evidence="2">Sampled in the wild</strain>
    </source>
</reference>
<sequence length="70" mass="8432">MSSLCKKLSCYVWKTCLETTLDQLHEYLYTRHLKVFWYEFIIGIGLKIKLLSFITIQINLHSSEYFVCDY</sequence>
<gene>
    <name evidence="2" type="ORF">J437_LFUL012770</name>
</gene>
<keyword evidence="3" id="KW-1185">Reference proteome</keyword>
<evidence type="ECO:0000313" key="2">
    <source>
        <dbReference type="EMBL" id="KAG8240293.1"/>
    </source>
</evidence>